<proteinExistence type="predicted"/>
<comment type="caution">
    <text evidence="1">The sequence shown here is derived from an EMBL/GenBank/DDBJ whole genome shotgun (WGS) entry which is preliminary data.</text>
</comment>
<dbReference type="EMBL" id="BJWA01000043">
    <property type="protein sequence ID" value="GEL81882.1"/>
    <property type="molecule type" value="Genomic_DNA"/>
</dbReference>
<accession>A0ABQ0VK04</accession>
<name>A0ABQ0VK04_ENTMU</name>
<sequence length="50" mass="5862">MIDNKFVKVPKLKSLIEIKLHRQLKEVTKTATISWCFSGKYYVFGIMLTN</sequence>
<evidence type="ECO:0008006" key="3">
    <source>
        <dbReference type="Google" id="ProtNLM"/>
    </source>
</evidence>
<reference evidence="1 2" key="1">
    <citation type="submission" date="2019-07" db="EMBL/GenBank/DDBJ databases">
        <title>Whole genome shotgun sequence of Enterococcus mundtii NBRC 100490.</title>
        <authorList>
            <person name="Hosoyama A."/>
            <person name="Uohara A."/>
            <person name="Ohji S."/>
            <person name="Ichikawa N."/>
        </authorList>
    </citation>
    <scope>NUCLEOTIDE SEQUENCE [LARGE SCALE GENOMIC DNA]</scope>
    <source>
        <strain evidence="1 2">NBRC 100490</strain>
    </source>
</reference>
<gene>
    <name evidence="1" type="ORF">EMU01_30260</name>
</gene>
<protein>
    <recommendedName>
        <fullName evidence="3">Transposase</fullName>
    </recommendedName>
</protein>
<evidence type="ECO:0000313" key="2">
    <source>
        <dbReference type="Proteomes" id="UP000321175"/>
    </source>
</evidence>
<keyword evidence="2" id="KW-1185">Reference proteome</keyword>
<dbReference type="Proteomes" id="UP000321175">
    <property type="component" value="Unassembled WGS sequence"/>
</dbReference>
<organism evidence="1 2">
    <name type="scientific">Enterococcus mundtii</name>
    <dbReference type="NCBI Taxonomy" id="53346"/>
    <lineage>
        <taxon>Bacteria</taxon>
        <taxon>Bacillati</taxon>
        <taxon>Bacillota</taxon>
        <taxon>Bacilli</taxon>
        <taxon>Lactobacillales</taxon>
        <taxon>Enterococcaceae</taxon>
        <taxon>Enterococcus</taxon>
    </lineage>
</organism>
<evidence type="ECO:0000313" key="1">
    <source>
        <dbReference type="EMBL" id="GEL81882.1"/>
    </source>
</evidence>